<gene>
    <name evidence="3" type="ORF">BAUCODRAFT_353118</name>
</gene>
<reference evidence="3 4" key="1">
    <citation type="journal article" date="2012" name="PLoS Pathog.">
        <title>Diverse lifestyles and strategies of plant pathogenesis encoded in the genomes of eighteen Dothideomycetes fungi.</title>
        <authorList>
            <person name="Ohm R.A."/>
            <person name="Feau N."/>
            <person name="Henrissat B."/>
            <person name="Schoch C.L."/>
            <person name="Horwitz B.A."/>
            <person name="Barry K.W."/>
            <person name="Condon B.J."/>
            <person name="Copeland A.C."/>
            <person name="Dhillon B."/>
            <person name="Glaser F."/>
            <person name="Hesse C.N."/>
            <person name="Kosti I."/>
            <person name="LaButti K."/>
            <person name="Lindquist E.A."/>
            <person name="Lucas S."/>
            <person name="Salamov A.A."/>
            <person name="Bradshaw R.E."/>
            <person name="Ciuffetti L."/>
            <person name="Hamelin R.C."/>
            <person name="Kema G.H.J."/>
            <person name="Lawrence C."/>
            <person name="Scott J.A."/>
            <person name="Spatafora J.W."/>
            <person name="Turgeon B.G."/>
            <person name="de Wit P.J.G.M."/>
            <person name="Zhong S."/>
            <person name="Goodwin S.B."/>
            <person name="Grigoriev I.V."/>
        </authorList>
    </citation>
    <scope>NUCLEOTIDE SEQUENCE [LARGE SCALE GENOMIC DNA]</scope>
    <source>
        <strain evidence="3 4">UAMH 10762</strain>
    </source>
</reference>
<dbReference type="Pfam" id="PF13508">
    <property type="entry name" value="Acetyltransf_7"/>
    <property type="match status" value="1"/>
</dbReference>
<feature type="region of interest" description="Disordered" evidence="1">
    <location>
        <begin position="1"/>
        <end position="58"/>
    </location>
</feature>
<dbReference type="Gene3D" id="3.40.630.30">
    <property type="match status" value="1"/>
</dbReference>
<evidence type="ECO:0000259" key="2">
    <source>
        <dbReference type="Pfam" id="PF13508"/>
    </source>
</evidence>
<feature type="domain" description="N-acetyltransferase" evidence="2">
    <location>
        <begin position="150"/>
        <end position="249"/>
    </location>
</feature>
<dbReference type="OrthoDB" id="3794209at2759"/>
<evidence type="ECO:0000256" key="1">
    <source>
        <dbReference type="SAM" id="MobiDB-lite"/>
    </source>
</evidence>
<dbReference type="Proteomes" id="UP000011761">
    <property type="component" value="Unassembled WGS sequence"/>
</dbReference>
<evidence type="ECO:0000313" key="4">
    <source>
        <dbReference type="Proteomes" id="UP000011761"/>
    </source>
</evidence>
<dbReference type="SUPFAM" id="SSF55729">
    <property type="entry name" value="Acyl-CoA N-acyltransferases (Nat)"/>
    <property type="match status" value="1"/>
</dbReference>
<organism evidence="3 4">
    <name type="scientific">Baudoinia panamericana (strain UAMH 10762)</name>
    <name type="common">Angels' share fungus</name>
    <name type="synonym">Baudoinia compniacensis (strain UAMH 10762)</name>
    <dbReference type="NCBI Taxonomy" id="717646"/>
    <lineage>
        <taxon>Eukaryota</taxon>
        <taxon>Fungi</taxon>
        <taxon>Dikarya</taxon>
        <taxon>Ascomycota</taxon>
        <taxon>Pezizomycotina</taxon>
        <taxon>Dothideomycetes</taxon>
        <taxon>Dothideomycetidae</taxon>
        <taxon>Mycosphaerellales</taxon>
        <taxon>Teratosphaeriaceae</taxon>
        <taxon>Baudoinia</taxon>
    </lineage>
</organism>
<dbReference type="HOGENOM" id="CLU_1001101_0_0_1"/>
<accession>M2N6Y1</accession>
<protein>
    <recommendedName>
        <fullName evidence="2">N-acetyltransferase domain-containing protein</fullName>
    </recommendedName>
</protein>
<dbReference type="eggNOG" id="ENOG502T7QB">
    <property type="taxonomic scope" value="Eukaryota"/>
</dbReference>
<dbReference type="EMBL" id="KB445551">
    <property type="protein sequence ID" value="EMC99863.1"/>
    <property type="molecule type" value="Genomic_DNA"/>
</dbReference>
<dbReference type="GO" id="GO:0016747">
    <property type="term" value="F:acyltransferase activity, transferring groups other than amino-acyl groups"/>
    <property type="evidence" value="ECO:0007669"/>
    <property type="project" value="InterPro"/>
</dbReference>
<dbReference type="InterPro" id="IPR000182">
    <property type="entry name" value="GNAT_dom"/>
</dbReference>
<dbReference type="OMA" id="QGSHEVI"/>
<dbReference type="KEGG" id="bcom:BAUCODRAFT_353118"/>
<dbReference type="GeneID" id="19112665"/>
<dbReference type="AlphaFoldDB" id="M2N6Y1"/>
<dbReference type="RefSeq" id="XP_007673365.1">
    <property type="nucleotide sequence ID" value="XM_007675175.1"/>
</dbReference>
<name>M2N6Y1_BAUPA</name>
<evidence type="ECO:0000313" key="3">
    <source>
        <dbReference type="EMBL" id="EMC99863.1"/>
    </source>
</evidence>
<proteinExistence type="predicted"/>
<sequence>MASVDLHVNGAAMDADEPSSQNIFPGTTLPEKAPSAKNRLSNPQIPPQISAGPSIDGKKTTVTLYEPSSLVDDPIIPAMVPMINAAFRDQHLHSSKAGRIMPASIDRLPKHEDYLKQVGNDHGTFVFILTTTETGVPIATVAAHRYIAPVYVAVQNSGRRTAFDRMRRPEGMEDAELWEVKLLAVDVAWQKRGLASYLMNNVEAEVRRRFVASRAEAEKNDEAQSKRLCMVLTTVKEANHDFYLRKGYKLDYETRHEIGYLGSETGFRVVHMSKVMVV</sequence>
<dbReference type="InterPro" id="IPR016181">
    <property type="entry name" value="Acyl_CoA_acyltransferase"/>
</dbReference>
<keyword evidence="4" id="KW-1185">Reference proteome</keyword>